<sequence length="129" mass="14315">MERIRIDHTKCTGCHYCELACSLNHLSTAFNPKKARIRVLKEGKRFFPVISGPHTEAACNIKVDLVIGEKVYDFCDLCRAACPYKGVFKDPVTEIPLQCDFCGIDAPGPACVKWCPSGALTLVEVPSYY</sequence>
<dbReference type="Proteomes" id="UP000886289">
    <property type="component" value="Unassembled WGS sequence"/>
</dbReference>
<name>A0A7C0U1S8_DESA2</name>
<gene>
    <name evidence="2" type="ORF">ENG63_02845</name>
</gene>
<evidence type="ECO:0000259" key="1">
    <source>
        <dbReference type="PROSITE" id="PS51379"/>
    </source>
</evidence>
<comment type="caution">
    <text evidence="2">The sequence shown here is derived from an EMBL/GenBank/DDBJ whole genome shotgun (WGS) entry which is preliminary data.</text>
</comment>
<organism evidence="2">
    <name type="scientific">Desulfofervidus auxilii</name>
    <dbReference type="NCBI Taxonomy" id="1621989"/>
    <lineage>
        <taxon>Bacteria</taxon>
        <taxon>Pseudomonadati</taxon>
        <taxon>Thermodesulfobacteriota</taxon>
        <taxon>Candidatus Desulfofervidia</taxon>
        <taxon>Candidatus Desulfofervidales</taxon>
        <taxon>Candidatus Desulfofervidaceae</taxon>
        <taxon>Candidatus Desulfofervidus</taxon>
    </lineage>
</organism>
<dbReference type="Gene3D" id="3.30.70.20">
    <property type="match status" value="1"/>
</dbReference>
<dbReference type="PROSITE" id="PS51379">
    <property type="entry name" value="4FE4S_FER_2"/>
    <property type="match status" value="1"/>
</dbReference>
<dbReference type="SUPFAM" id="SSF54862">
    <property type="entry name" value="4Fe-4S ferredoxins"/>
    <property type="match status" value="1"/>
</dbReference>
<feature type="domain" description="4Fe-4S ferredoxin-type" evidence="1">
    <location>
        <begin position="2"/>
        <end position="31"/>
    </location>
</feature>
<accession>A0A7C0U1S8</accession>
<dbReference type="AlphaFoldDB" id="A0A7C0U1S8"/>
<dbReference type="EMBL" id="DRBS01000110">
    <property type="protein sequence ID" value="HDD43784.1"/>
    <property type="molecule type" value="Genomic_DNA"/>
</dbReference>
<protein>
    <submittedName>
        <fullName evidence="2">(4Fe-4S)-binding protein</fullName>
    </submittedName>
</protein>
<dbReference type="InterPro" id="IPR017896">
    <property type="entry name" value="4Fe4S_Fe-S-bd"/>
</dbReference>
<evidence type="ECO:0000313" key="2">
    <source>
        <dbReference type="EMBL" id="HDD43784.1"/>
    </source>
</evidence>
<proteinExistence type="predicted"/>
<reference evidence="2" key="1">
    <citation type="journal article" date="2020" name="mSystems">
        <title>Genome- and Community-Level Interaction Insights into Carbon Utilization and Element Cycling Functions of Hydrothermarchaeota in Hydrothermal Sediment.</title>
        <authorList>
            <person name="Zhou Z."/>
            <person name="Liu Y."/>
            <person name="Xu W."/>
            <person name="Pan J."/>
            <person name="Luo Z.H."/>
            <person name="Li M."/>
        </authorList>
    </citation>
    <scope>NUCLEOTIDE SEQUENCE [LARGE SCALE GENOMIC DNA]</scope>
    <source>
        <strain evidence="2">HyVt-233</strain>
    </source>
</reference>